<gene>
    <name evidence="2" type="primary">HXK1_1</name>
    <name evidence="2" type="ORF">PGT21_006316</name>
</gene>
<protein>
    <submittedName>
        <fullName evidence="2">Hexokinase A</fullName>
    </submittedName>
</protein>
<evidence type="ECO:0000313" key="2">
    <source>
        <dbReference type="EMBL" id="KAA1103093.1"/>
    </source>
</evidence>
<accession>A0A5B0PQW3</accession>
<feature type="compositionally biased region" description="Polar residues" evidence="1">
    <location>
        <begin position="85"/>
        <end position="103"/>
    </location>
</feature>
<organism evidence="2 3">
    <name type="scientific">Puccinia graminis f. sp. tritici</name>
    <dbReference type="NCBI Taxonomy" id="56615"/>
    <lineage>
        <taxon>Eukaryota</taxon>
        <taxon>Fungi</taxon>
        <taxon>Dikarya</taxon>
        <taxon>Basidiomycota</taxon>
        <taxon>Pucciniomycotina</taxon>
        <taxon>Pucciniomycetes</taxon>
        <taxon>Pucciniales</taxon>
        <taxon>Pucciniaceae</taxon>
        <taxon>Puccinia</taxon>
    </lineage>
</organism>
<proteinExistence type="predicted"/>
<dbReference type="OrthoDB" id="5592879at2759"/>
<reference evidence="2 3" key="1">
    <citation type="submission" date="2019-05" db="EMBL/GenBank/DDBJ databases">
        <title>Emergence of the Ug99 lineage of the wheat stem rust pathogen through somatic hybridization.</title>
        <authorList>
            <person name="Li F."/>
            <person name="Upadhyaya N.M."/>
            <person name="Sperschneider J."/>
            <person name="Matny O."/>
            <person name="Nguyen-Phuc H."/>
            <person name="Mago R."/>
            <person name="Raley C."/>
            <person name="Miller M.E."/>
            <person name="Silverstein K.A.T."/>
            <person name="Henningsen E."/>
            <person name="Hirsch C.D."/>
            <person name="Visser B."/>
            <person name="Pretorius Z.A."/>
            <person name="Steffenson B.J."/>
            <person name="Schwessinger B."/>
            <person name="Dodds P.N."/>
            <person name="Figueroa M."/>
        </authorList>
    </citation>
    <scope>NUCLEOTIDE SEQUENCE [LARGE SCALE GENOMIC DNA]</scope>
    <source>
        <strain evidence="2">21-0</strain>
    </source>
</reference>
<sequence length="217" mass="24734">MDDVFTVHTSGLRLSKDYVSPSVASLEPDQRWPILLRPTYIRGPDSDHHRSSKASHLQDNWHLHQPQLFNSSATQTQPVPPSPLSIDSATTTNENNPKANTGSLALPKRSLLTCHLKQAQIGQSHPQSSKKHVKDLEQIMNQLRLKRNWVEKHSSHLPHPKMCDRCRHQCQASRYGKEEASNMEQFTICLVRVNTFVVITVYKTKAFVILLLTLFDK</sequence>
<keyword evidence="3" id="KW-1185">Reference proteome</keyword>
<keyword evidence="2" id="KW-0418">Kinase</keyword>
<keyword evidence="2" id="KW-0808">Transferase</keyword>
<feature type="region of interest" description="Disordered" evidence="1">
    <location>
        <begin position="72"/>
        <end position="104"/>
    </location>
</feature>
<comment type="caution">
    <text evidence="2">The sequence shown here is derived from an EMBL/GenBank/DDBJ whole genome shotgun (WGS) entry which is preliminary data.</text>
</comment>
<dbReference type="Proteomes" id="UP000324748">
    <property type="component" value="Unassembled WGS sequence"/>
</dbReference>
<evidence type="ECO:0000313" key="3">
    <source>
        <dbReference type="Proteomes" id="UP000324748"/>
    </source>
</evidence>
<dbReference type="EMBL" id="VSWC01000042">
    <property type="protein sequence ID" value="KAA1103093.1"/>
    <property type="molecule type" value="Genomic_DNA"/>
</dbReference>
<name>A0A5B0PQW3_PUCGR</name>
<dbReference type="AlphaFoldDB" id="A0A5B0PQW3"/>
<dbReference type="GO" id="GO:0016301">
    <property type="term" value="F:kinase activity"/>
    <property type="evidence" value="ECO:0007669"/>
    <property type="project" value="UniProtKB-KW"/>
</dbReference>
<evidence type="ECO:0000256" key="1">
    <source>
        <dbReference type="SAM" id="MobiDB-lite"/>
    </source>
</evidence>